<organism evidence="6 7">
    <name type="scientific">Shewanella electrodiphila</name>
    <dbReference type="NCBI Taxonomy" id="934143"/>
    <lineage>
        <taxon>Bacteria</taxon>
        <taxon>Pseudomonadati</taxon>
        <taxon>Pseudomonadota</taxon>
        <taxon>Gammaproteobacteria</taxon>
        <taxon>Alteromonadales</taxon>
        <taxon>Shewanellaceae</taxon>
        <taxon>Shewanella</taxon>
    </lineage>
</organism>
<proteinExistence type="inferred from homology"/>
<dbReference type="Pfam" id="PF00589">
    <property type="entry name" value="Phage_integrase"/>
    <property type="match status" value="1"/>
</dbReference>
<accession>A0ABT0KUH5</accession>
<evidence type="ECO:0000256" key="2">
    <source>
        <dbReference type="ARBA" id="ARBA00022908"/>
    </source>
</evidence>
<evidence type="ECO:0000256" key="3">
    <source>
        <dbReference type="ARBA" id="ARBA00023125"/>
    </source>
</evidence>
<evidence type="ECO:0000313" key="6">
    <source>
        <dbReference type="EMBL" id="MCL1047015.1"/>
    </source>
</evidence>
<dbReference type="InterPro" id="IPR002104">
    <property type="entry name" value="Integrase_catalytic"/>
</dbReference>
<dbReference type="PROSITE" id="PS51898">
    <property type="entry name" value="TYR_RECOMBINASE"/>
    <property type="match status" value="1"/>
</dbReference>
<dbReference type="InterPro" id="IPR050090">
    <property type="entry name" value="Tyrosine_recombinase_XerCD"/>
</dbReference>
<gene>
    <name evidence="6" type="ORF">L2737_17080</name>
</gene>
<dbReference type="InterPro" id="IPR011010">
    <property type="entry name" value="DNA_brk_join_enz"/>
</dbReference>
<name>A0ABT0KUH5_9GAMM</name>
<dbReference type="Proteomes" id="UP001202134">
    <property type="component" value="Unassembled WGS sequence"/>
</dbReference>
<dbReference type="PANTHER" id="PTHR30349:SF41">
    <property type="entry name" value="INTEGRASE_RECOMBINASE PROTEIN MJ0367-RELATED"/>
    <property type="match status" value="1"/>
</dbReference>
<keyword evidence="7" id="KW-1185">Reference proteome</keyword>
<keyword evidence="2" id="KW-0229">DNA integration</keyword>
<keyword evidence="4" id="KW-0233">DNA recombination</keyword>
<evidence type="ECO:0000256" key="4">
    <source>
        <dbReference type="ARBA" id="ARBA00023172"/>
    </source>
</evidence>
<reference evidence="6 7" key="1">
    <citation type="submission" date="2022-01" db="EMBL/GenBank/DDBJ databases">
        <title>Whole genome-based taxonomy of the Shewanellaceae.</title>
        <authorList>
            <person name="Martin-Rodriguez A.J."/>
        </authorList>
    </citation>
    <scope>NUCLEOTIDE SEQUENCE [LARGE SCALE GENOMIC DNA]</scope>
    <source>
        <strain evidence="6 7">DSM 24955</strain>
    </source>
</reference>
<comment type="similarity">
    <text evidence="1">Belongs to the 'phage' integrase family.</text>
</comment>
<keyword evidence="3" id="KW-0238">DNA-binding</keyword>
<dbReference type="Gene3D" id="1.10.443.10">
    <property type="entry name" value="Intergrase catalytic core"/>
    <property type="match status" value="1"/>
</dbReference>
<dbReference type="InterPro" id="IPR013762">
    <property type="entry name" value="Integrase-like_cat_sf"/>
</dbReference>
<dbReference type="EMBL" id="JAKIKU010000010">
    <property type="protein sequence ID" value="MCL1047015.1"/>
    <property type="molecule type" value="Genomic_DNA"/>
</dbReference>
<evidence type="ECO:0000259" key="5">
    <source>
        <dbReference type="PROSITE" id="PS51898"/>
    </source>
</evidence>
<feature type="domain" description="Tyr recombinase" evidence="5">
    <location>
        <begin position="209"/>
        <end position="398"/>
    </location>
</feature>
<evidence type="ECO:0000256" key="1">
    <source>
        <dbReference type="ARBA" id="ARBA00008857"/>
    </source>
</evidence>
<dbReference type="SUPFAM" id="SSF56349">
    <property type="entry name" value="DNA breaking-rejoining enzymes"/>
    <property type="match status" value="1"/>
</dbReference>
<dbReference type="RefSeq" id="WP_248956544.1">
    <property type="nucleotide sequence ID" value="NZ_JAKIKU010000010.1"/>
</dbReference>
<dbReference type="PANTHER" id="PTHR30349">
    <property type="entry name" value="PHAGE INTEGRASE-RELATED"/>
    <property type="match status" value="1"/>
</dbReference>
<protein>
    <submittedName>
        <fullName evidence="6">Tyrosine-type recombinase/integrase</fullName>
    </submittedName>
</protein>
<sequence length="405" mass="46458">MAKSIQMGFTEVLTFGDNGKLKTSIKYDSGNDETDRTSALKHSLELEKLNVQQRATNESVELEEVGMKLSEAIEAYKKWREKIKPVGSKIRGITNKVAQSRYSNFNILLLVIGDKDVNTVSKSDIKKTMTVIENMPRRNIKPYCQNKDLSVWVEAASNRQIPDEDLISSKSVKEAFKDYQSLFSTFLVNSEFILDTSPTSGLKVTSQSMSYATFSSKQMNSIVHYWEEQQDSDYKWITLLAVYTGARRGDIFNLKLSSIKFDGSCNRYYLFIEEGKTDAARRKIPIHQKLINMGFLEYVEQKSDGVPLESKLFRAFKTDCYITTRFAASLESLSIDKLSDEKRRRSFHSLRHAMITESLKYNEMHLVQRVVGHELSEAGITRKYTGEFELKNYLGVIDCLDWLDN</sequence>
<evidence type="ECO:0000313" key="7">
    <source>
        <dbReference type="Proteomes" id="UP001202134"/>
    </source>
</evidence>
<comment type="caution">
    <text evidence="6">The sequence shown here is derived from an EMBL/GenBank/DDBJ whole genome shotgun (WGS) entry which is preliminary data.</text>
</comment>